<sequence length="62" mass="7064">MVTWKINEQHFEILSSDSLLPQQRICSQLLTLADQGVNKLGFSHCQLITTNDNLLALGFYQK</sequence>
<dbReference type="Proteomes" id="UP001596110">
    <property type="component" value="Unassembled WGS sequence"/>
</dbReference>
<name>A0ABW0UG82_9STRE</name>
<reference evidence="2" key="1">
    <citation type="journal article" date="2019" name="Int. J. Syst. Evol. Microbiol.">
        <title>The Global Catalogue of Microorganisms (GCM) 10K type strain sequencing project: providing services to taxonomists for standard genome sequencing and annotation.</title>
        <authorList>
            <consortium name="The Broad Institute Genomics Platform"/>
            <consortium name="The Broad Institute Genome Sequencing Center for Infectious Disease"/>
            <person name="Wu L."/>
            <person name="Ma J."/>
        </authorList>
    </citation>
    <scope>NUCLEOTIDE SEQUENCE [LARGE SCALE GENOMIC DNA]</scope>
    <source>
        <strain evidence="2">DT43</strain>
    </source>
</reference>
<gene>
    <name evidence="1" type="ORF">ACFPQ3_08525</name>
</gene>
<evidence type="ECO:0008006" key="3">
    <source>
        <dbReference type="Google" id="ProtNLM"/>
    </source>
</evidence>
<evidence type="ECO:0000313" key="2">
    <source>
        <dbReference type="Proteomes" id="UP001596110"/>
    </source>
</evidence>
<organism evidence="1 2">
    <name type="scientific">Streptococcus caledonicus</name>
    <dbReference type="NCBI Taxonomy" id="2614158"/>
    <lineage>
        <taxon>Bacteria</taxon>
        <taxon>Bacillati</taxon>
        <taxon>Bacillota</taxon>
        <taxon>Bacilli</taxon>
        <taxon>Lactobacillales</taxon>
        <taxon>Streptococcaceae</taxon>
        <taxon>Streptococcus</taxon>
    </lineage>
</organism>
<proteinExistence type="predicted"/>
<comment type="caution">
    <text evidence="1">The sequence shown here is derived from an EMBL/GenBank/DDBJ whole genome shotgun (WGS) entry which is preliminary data.</text>
</comment>
<dbReference type="EMBL" id="JBHSOJ010000023">
    <property type="protein sequence ID" value="MFC5631607.1"/>
    <property type="molecule type" value="Genomic_DNA"/>
</dbReference>
<keyword evidence="2" id="KW-1185">Reference proteome</keyword>
<evidence type="ECO:0000313" key="1">
    <source>
        <dbReference type="EMBL" id="MFC5631607.1"/>
    </source>
</evidence>
<accession>A0ABW0UG82</accession>
<dbReference type="RefSeq" id="WP_156805985.1">
    <property type="nucleotide sequence ID" value="NZ_JBHSOJ010000023.1"/>
</dbReference>
<protein>
    <recommendedName>
        <fullName evidence="3">GNAT family N-acetyltransferase</fullName>
    </recommendedName>
</protein>